<name>A0ABV9L8C3_9FLAO</name>
<evidence type="ECO:0000313" key="1">
    <source>
        <dbReference type="EMBL" id="MFC4689911.1"/>
    </source>
</evidence>
<keyword evidence="2" id="KW-1185">Reference proteome</keyword>
<reference evidence="2" key="1">
    <citation type="journal article" date="2019" name="Int. J. Syst. Evol. Microbiol.">
        <title>The Global Catalogue of Microorganisms (GCM) 10K type strain sequencing project: providing services to taxonomists for standard genome sequencing and annotation.</title>
        <authorList>
            <consortium name="The Broad Institute Genomics Platform"/>
            <consortium name="The Broad Institute Genome Sequencing Center for Infectious Disease"/>
            <person name="Wu L."/>
            <person name="Ma J."/>
        </authorList>
    </citation>
    <scope>NUCLEOTIDE SEQUENCE [LARGE SCALE GENOMIC DNA]</scope>
    <source>
        <strain evidence="2">CGMCC 4.7427</strain>
    </source>
</reference>
<dbReference type="Proteomes" id="UP001595878">
    <property type="component" value="Unassembled WGS sequence"/>
</dbReference>
<dbReference type="EMBL" id="JBHSHB010000008">
    <property type="protein sequence ID" value="MFC4689911.1"/>
    <property type="molecule type" value="Genomic_DNA"/>
</dbReference>
<proteinExistence type="predicted"/>
<evidence type="ECO:0008006" key="3">
    <source>
        <dbReference type="Google" id="ProtNLM"/>
    </source>
</evidence>
<comment type="caution">
    <text evidence="1">The sequence shown here is derived from an EMBL/GenBank/DDBJ whole genome shotgun (WGS) entry which is preliminary data.</text>
</comment>
<evidence type="ECO:0000313" key="2">
    <source>
        <dbReference type="Proteomes" id="UP001595878"/>
    </source>
</evidence>
<sequence>MNRKDFLKTSVAGNVATMFGVSAFVPCQARHKLHYLAFAKAR</sequence>
<accession>A0ABV9L8C3</accession>
<dbReference type="RefSeq" id="WP_380032714.1">
    <property type="nucleotide sequence ID" value="NZ_JBHSHB010000008.1"/>
</dbReference>
<organism evidence="1 2">
    <name type="scientific">Dokdonia genika</name>
    <dbReference type="NCBI Taxonomy" id="308113"/>
    <lineage>
        <taxon>Bacteria</taxon>
        <taxon>Pseudomonadati</taxon>
        <taxon>Bacteroidota</taxon>
        <taxon>Flavobacteriia</taxon>
        <taxon>Flavobacteriales</taxon>
        <taxon>Flavobacteriaceae</taxon>
        <taxon>Dokdonia</taxon>
    </lineage>
</organism>
<protein>
    <recommendedName>
        <fullName evidence="3">Twin-arginine translocation signal domain-containing protein</fullName>
    </recommendedName>
</protein>
<gene>
    <name evidence="1" type="ORF">ACFO5T_05670</name>
</gene>